<accession>A0A1V3IS48</accession>
<keyword evidence="1" id="KW-0472">Membrane</keyword>
<feature type="transmembrane region" description="Helical" evidence="1">
    <location>
        <begin position="37"/>
        <end position="56"/>
    </location>
</feature>
<protein>
    <submittedName>
        <fullName evidence="2">Uncharacterized protein</fullName>
    </submittedName>
</protein>
<sequence>MNKYGKCIVAFLVICCGAYILYNQVMFTRPFIPTWQVIVIGSAFVIAGVISIFPNLQCNKSVEYIVRYFIFPVVVAGFINLVDLMVLELNLDKEYIPYLTVVLAAICNFLLDRITKE</sequence>
<evidence type="ECO:0000256" key="1">
    <source>
        <dbReference type="SAM" id="Phobius"/>
    </source>
</evidence>
<name>A0A1V3IS48_9PAST</name>
<comment type="caution">
    <text evidence="2">The sequence shown here is derived from an EMBL/GenBank/DDBJ whole genome shotgun (WGS) entry which is preliminary data.</text>
</comment>
<proteinExistence type="predicted"/>
<feature type="transmembrane region" description="Helical" evidence="1">
    <location>
        <begin position="7"/>
        <end position="25"/>
    </location>
</feature>
<evidence type="ECO:0000313" key="3">
    <source>
        <dbReference type="Proteomes" id="UP000189433"/>
    </source>
</evidence>
<dbReference type="STRING" id="1908260.BKK50_00955"/>
<reference evidence="2 3" key="1">
    <citation type="submission" date="2016-10" db="EMBL/GenBank/DDBJ databases">
        <title>Rodentibacter gen. nov. and new species.</title>
        <authorList>
            <person name="Christensen H."/>
        </authorList>
    </citation>
    <scope>NUCLEOTIDE SEQUENCE [LARGE SCALE GENOMIC DNA]</scope>
    <source>
        <strain evidence="2 3">CCUG17206</strain>
    </source>
</reference>
<keyword evidence="3" id="KW-1185">Reference proteome</keyword>
<dbReference type="AlphaFoldDB" id="A0A1V3IS48"/>
<feature type="transmembrane region" description="Helical" evidence="1">
    <location>
        <begin position="68"/>
        <end position="89"/>
    </location>
</feature>
<dbReference type="Proteomes" id="UP000189433">
    <property type="component" value="Unassembled WGS sequence"/>
</dbReference>
<organism evidence="2 3">
    <name type="scientific">Rodentibacter rarus</name>
    <dbReference type="NCBI Taxonomy" id="1908260"/>
    <lineage>
        <taxon>Bacteria</taxon>
        <taxon>Pseudomonadati</taxon>
        <taxon>Pseudomonadota</taxon>
        <taxon>Gammaproteobacteria</taxon>
        <taxon>Pasteurellales</taxon>
        <taxon>Pasteurellaceae</taxon>
        <taxon>Rodentibacter</taxon>
    </lineage>
</organism>
<feature type="transmembrane region" description="Helical" evidence="1">
    <location>
        <begin position="95"/>
        <end position="111"/>
    </location>
</feature>
<gene>
    <name evidence="2" type="ORF">BKK50_00955</name>
</gene>
<dbReference type="RefSeq" id="WP_077414455.1">
    <property type="nucleotide sequence ID" value="NZ_MLHI01000026.1"/>
</dbReference>
<keyword evidence="1" id="KW-1133">Transmembrane helix</keyword>
<dbReference type="EMBL" id="MLHJ01000008">
    <property type="protein sequence ID" value="OOF44993.1"/>
    <property type="molecule type" value="Genomic_DNA"/>
</dbReference>
<keyword evidence="1" id="KW-0812">Transmembrane</keyword>
<evidence type="ECO:0000313" key="2">
    <source>
        <dbReference type="EMBL" id="OOF44993.1"/>
    </source>
</evidence>